<evidence type="ECO:0000313" key="2">
    <source>
        <dbReference type="EMBL" id="KAK3293513.1"/>
    </source>
</evidence>
<feature type="transmembrane region" description="Helical" evidence="1">
    <location>
        <begin position="58"/>
        <end position="77"/>
    </location>
</feature>
<dbReference type="Proteomes" id="UP001278766">
    <property type="component" value="Unassembled WGS sequence"/>
</dbReference>
<comment type="caution">
    <text evidence="2">The sequence shown here is derived from an EMBL/GenBank/DDBJ whole genome shotgun (WGS) entry which is preliminary data.</text>
</comment>
<gene>
    <name evidence="2" type="ORF">B0H64DRAFT_215311</name>
</gene>
<dbReference type="EMBL" id="JAUEPN010000006">
    <property type="protein sequence ID" value="KAK3293513.1"/>
    <property type="molecule type" value="Genomic_DNA"/>
</dbReference>
<dbReference type="GeneID" id="87836442"/>
<dbReference type="RefSeq" id="XP_062657027.1">
    <property type="nucleotide sequence ID" value="XM_062799494.1"/>
</dbReference>
<feature type="non-terminal residue" evidence="2">
    <location>
        <position position="1"/>
    </location>
</feature>
<accession>A0AAE0HBH8</accession>
<reference evidence="2" key="2">
    <citation type="submission" date="2023-06" db="EMBL/GenBank/DDBJ databases">
        <authorList>
            <consortium name="Lawrence Berkeley National Laboratory"/>
            <person name="Haridas S."/>
            <person name="Hensen N."/>
            <person name="Bonometti L."/>
            <person name="Westerberg I."/>
            <person name="Brannstrom I.O."/>
            <person name="Guillou S."/>
            <person name="Cros-Aarteil S."/>
            <person name="Calhoun S."/>
            <person name="Kuo A."/>
            <person name="Mondo S."/>
            <person name="Pangilinan J."/>
            <person name="Riley R."/>
            <person name="Labutti K."/>
            <person name="Andreopoulos B."/>
            <person name="Lipzen A."/>
            <person name="Chen C."/>
            <person name="Yanf M."/>
            <person name="Daum C."/>
            <person name="Ng V."/>
            <person name="Clum A."/>
            <person name="Steindorff A."/>
            <person name="Ohm R."/>
            <person name="Martin F."/>
            <person name="Silar P."/>
            <person name="Natvig D."/>
            <person name="Lalanne C."/>
            <person name="Gautier V."/>
            <person name="Ament-Velasquez S.L."/>
            <person name="Kruys A."/>
            <person name="Hutchinson M.I."/>
            <person name="Powell A.J."/>
            <person name="Barry K."/>
            <person name="Miller A.N."/>
            <person name="Grigoriev I.V."/>
            <person name="Debuchy R."/>
            <person name="Gladieux P."/>
            <person name="Thoren M.H."/>
            <person name="Johannesson H."/>
        </authorList>
    </citation>
    <scope>NUCLEOTIDE SEQUENCE</scope>
    <source>
        <strain evidence="2">CBS 168.71</strain>
    </source>
</reference>
<feature type="transmembrane region" description="Helical" evidence="1">
    <location>
        <begin position="31"/>
        <end position="52"/>
    </location>
</feature>
<keyword evidence="1" id="KW-0812">Transmembrane</keyword>
<keyword evidence="1" id="KW-1133">Transmembrane helix</keyword>
<feature type="transmembrane region" description="Helical" evidence="1">
    <location>
        <begin position="150"/>
        <end position="169"/>
    </location>
</feature>
<evidence type="ECO:0000256" key="1">
    <source>
        <dbReference type="SAM" id="Phobius"/>
    </source>
</evidence>
<proteinExistence type="predicted"/>
<name>A0AAE0HBH8_9PEZI</name>
<sequence length="336" mass="36323">PKCPTSRTTSVLPIISLDRWRRHAVVPLRDLVIILLRAVCVDILGIVSTVTAGIKGLGAGHGVLALLEVVVVIIVLLRGVYNVYDVGVIGVVIVDNVGVVKDREAGHVAIAPRDGLGPVVLILQRVVVVDDVGVVKDGGRRHGVVAPSDLVAVIIIIIIVILLLLLRGIQVCDVGVVKDGGRWHLVVAPRDGLRSVVLRPVVHRRRGWHLVVAGQAAAQGHGGRGRGEGEEEVGGMHLERGLGQLGWVGWVGSRRWGCWLTVGCWLAEREAWLGMLMVTWTDGGRPVRGPLYRTSSPMLSYLSSSLCCWFCDGVEEPRPDGWNADPARCCRGYMER</sequence>
<dbReference type="AlphaFoldDB" id="A0AAE0HBH8"/>
<evidence type="ECO:0000313" key="3">
    <source>
        <dbReference type="Proteomes" id="UP001278766"/>
    </source>
</evidence>
<keyword evidence="3" id="KW-1185">Reference proteome</keyword>
<organism evidence="2 3">
    <name type="scientific">Chaetomium fimeti</name>
    <dbReference type="NCBI Taxonomy" id="1854472"/>
    <lineage>
        <taxon>Eukaryota</taxon>
        <taxon>Fungi</taxon>
        <taxon>Dikarya</taxon>
        <taxon>Ascomycota</taxon>
        <taxon>Pezizomycotina</taxon>
        <taxon>Sordariomycetes</taxon>
        <taxon>Sordariomycetidae</taxon>
        <taxon>Sordariales</taxon>
        <taxon>Chaetomiaceae</taxon>
        <taxon>Chaetomium</taxon>
    </lineage>
</organism>
<protein>
    <submittedName>
        <fullName evidence="2">Uncharacterized protein</fullName>
    </submittedName>
</protein>
<keyword evidence="1" id="KW-0472">Membrane</keyword>
<reference evidence="2" key="1">
    <citation type="journal article" date="2023" name="Mol. Phylogenet. Evol.">
        <title>Genome-scale phylogeny and comparative genomics of the fungal order Sordariales.</title>
        <authorList>
            <person name="Hensen N."/>
            <person name="Bonometti L."/>
            <person name="Westerberg I."/>
            <person name="Brannstrom I.O."/>
            <person name="Guillou S."/>
            <person name="Cros-Aarteil S."/>
            <person name="Calhoun S."/>
            <person name="Haridas S."/>
            <person name="Kuo A."/>
            <person name="Mondo S."/>
            <person name="Pangilinan J."/>
            <person name="Riley R."/>
            <person name="LaButti K."/>
            <person name="Andreopoulos B."/>
            <person name="Lipzen A."/>
            <person name="Chen C."/>
            <person name="Yan M."/>
            <person name="Daum C."/>
            <person name="Ng V."/>
            <person name="Clum A."/>
            <person name="Steindorff A."/>
            <person name="Ohm R.A."/>
            <person name="Martin F."/>
            <person name="Silar P."/>
            <person name="Natvig D.O."/>
            <person name="Lalanne C."/>
            <person name="Gautier V."/>
            <person name="Ament-Velasquez S.L."/>
            <person name="Kruys A."/>
            <person name="Hutchinson M.I."/>
            <person name="Powell A.J."/>
            <person name="Barry K."/>
            <person name="Miller A.N."/>
            <person name="Grigoriev I.V."/>
            <person name="Debuchy R."/>
            <person name="Gladieux P."/>
            <person name="Hiltunen Thoren M."/>
            <person name="Johannesson H."/>
        </authorList>
    </citation>
    <scope>NUCLEOTIDE SEQUENCE</scope>
    <source>
        <strain evidence="2">CBS 168.71</strain>
    </source>
</reference>